<evidence type="ECO:0000259" key="5">
    <source>
        <dbReference type="Pfam" id="PF14905"/>
    </source>
</evidence>
<feature type="domain" description="Outer membrane protein beta-barrel" evidence="5">
    <location>
        <begin position="385"/>
        <end position="788"/>
    </location>
</feature>
<dbReference type="Pfam" id="PF13715">
    <property type="entry name" value="CarbopepD_reg_2"/>
    <property type="match status" value="1"/>
</dbReference>
<dbReference type="Proteomes" id="UP000611723">
    <property type="component" value="Unassembled WGS sequence"/>
</dbReference>
<dbReference type="SUPFAM" id="SSF49464">
    <property type="entry name" value="Carboxypeptidase regulatory domain-like"/>
    <property type="match status" value="1"/>
</dbReference>
<feature type="signal peptide" evidence="4">
    <location>
        <begin position="1"/>
        <end position="24"/>
    </location>
</feature>
<dbReference type="InterPro" id="IPR036942">
    <property type="entry name" value="Beta-barrel_TonB_sf"/>
</dbReference>
<evidence type="ECO:0000256" key="3">
    <source>
        <dbReference type="ARBA" id="ARBA00023237"/>
    </source>
</evidence>
<dbReference type="RefSeq" id="WP_201432588.1">
    <property type="nucleotide sequence ID" value="NZ_JAEQBW010000012.1"/>
</dbReference>
<dbReference type="InterPro" id="IPR008969">
    <property type="entry name" value="CarboxyPept-like_regulatory"/>
</dbReference>
<dbReference type="InterPro" id="IPR041700">
    <property type="entry name" value="OMP_b-brl_3"/>
</dbReference>
<dbReference type="Pfam" id="PF14905">
    <property type="entry name" value="OMP_b-brl_3"/>
    <property type="match status" value="1"/>
</dbReference>
<sequence length="813" mass="92025">MQTITIMKTFLASLIMIISFQALAQAQNGTLSGSILDEAQKPIPYSNVVVYSLPDSVMITGTVTDDSGNFSIKLKQDNQFFVKISAVGFDVFNSKPYHLNASQPNLKLPVIQLTEDIKVMDAVEVKAMRPQVIVEADKMVVSVEGTAMAAGATAYEVLEKSPGVFVDQDGNIQLNGKSGVQVMIDGRRSYLSAADLQNMLQGMSADNIKTIEIINNPSAKYDAEGNAGIINITLKRNNIQGVNGSVNAGYRYNEMQNYNTGLQLNHKKGNWNSFINADLSQRGRIRDAGFYREITQNNGVTTNFDQTGKEYVNRVIPSLRVGTDYDINDMQSVGVMFNIYGQDVYHDFNIDTDLEQGADEFMINSDNQIDYRFLNTQGNLHYVYKLDTNGTKITTDLNYVKLFSDGGSSFTNSYFQEGSSEPYSVESLENENPFAYDIYSAQVDFEGKLFKKIKVESGLKASHVVSDNEINFYEIEDNQRTLDPDRTNHFIYTEQIFAAYSSFAGQLGEKLTYKVGLRAEQTYSEGESLTYNTVNERNYFNLFPSFFMQHNVSKEYQVNYNYSRRIDRPNYSNLNPFVMYLDPYTWAQGNPYLKPQFTHSMSVTQTILGQYNLVLNYSLTSDFIAEVPQQNPEDGTTVFMQDNIDDQINYSATAIIPLQPFKWWSINGNLSVFHQEFTTFLNGNQEENNATSVFTRAGNTFVLPNDFKLELNADYRSNTVWGLYAIGEQWGIDFAIKKSFLDKKLDASLNITDIFRSRRFEGNSNFNGNINEISQYFGQQSIGFSLRYRFSKGEEFKARQRNTNLDELNRAGG</sequence>
<dbReference type="PANTHER" id="PTHR40980:SF4">
    <property type="entry name" value="TONB-DEPENDENT RECEPTOR-LIKE BETA-BARREL DOMAIN-CONTAINING PROTEIN"/>
    <property type="match status" value="1"/>
</dbReference>
<reference evidence="6" key="1">
    <citation type="submission" date="2021-01" db="EMBL/GenBank/DDBJ databases">
        <title>Marivirga aurantiaca sp. nov., isolated from intertidal surface sediments.</title>
        <authorList>
            <person name="Zhang M."/>
        </authorList>
    </citation>
    <scope>NUCLEOTIDE SEQUENCE</scope>
    <source>
        <strain evidence="6">S37H4</strain>
    </source>
</reference>
<evidence type="ECO:0000256" key="1">
    <source>
        <dbReference type="ARBA" id="ARBA00004442"/>
    </source>
</evidence>
<keyword evidence="3" id="KW-0998">Cell outer membrane</keyword>
<dbReference type="GO" id="GO:0009279">
    <property type="term" value="C:cell outer membrane"/>
    <property type="evidence" value="ECO:0007669"/>
    <property type="project" value="UniProtKB-SubCell"/>
</dbReference>
<dbReference type="SUPFAM" id="SSF56935">
    <property type="entry name" value="Porins"/>
    <property type="match status" value="1"/>
</dbReference>
<keyword evidence="4" id="KW-0732">Signal</keyword>
<dbReference type="AlphaFoldDB" id="A0A935CB58"/>
<proteinExistence type="predicted"/>
<protein>
    <submittedName>
        <fullName evidence="6">TonB-dependent receptor</fullName>
    </submittedName>
</protein>
<keyword evidence="6" id="KW-0675">Receptor</keyword>
<comment type="subcellular location">
    <subcellularLocation>
        <location evidence="1">Cell outer membrane</location>
    </subcellularLocation>
</comment>
<dbReference type="PANTHER" id="PTHR40980">
    <property type="entry name" value="PLUG DOMAIN-CONTAINING PROTEIN"/>
    <property type="match status" value="1"/>
</dbReference>
<evidence type="ECO:0000313" key="6">
    <source>
        <dbReference type="EMBL" id="MBK6266904.1"/>
    </source>
</evidence>
<accession>A0A935CB58</accession>
<evidence type="ECO:0000256" key="4">
    <source>
        <dbReference type="SAM" id="SignalP"/>
    </source>
</evidence>
<keyword evidence="2" id="KW-0472">Membrane</keyword>
<dbReference type="Gene3D" id="2.170.130.10">
    <property type="entry name" value="TonB-dependent receptor, plug domain"/>
    <property type="match status" value="1"/>
</dbReference>
<comment type="caution">
    <text evidence="6">The sequence shown here is derived from an EMBL/GenBank/DDBJ whole genome shotgun (WGS) entry which is preliminary data.</text>
</comment>
<feature type="chain" id="PRO_5036967175" evidence="4">
    <location>
        <begin position="25"/>
        <end position="813"/>
    </location>
</feature>
<evidence type="ECO:0000256" key="2">
    <source>
        <dbReference type="ARBA" id="ARBA00023136"/>
    </source>
</evidence>
<evidence type="ECO:0000313" key="7">
    <source>
        <dbReference type="Proteomes" id="UP000611723"/>
    </source>
</evidence>
<gene>
    <name evidence="6" type="ORF">JKA74_17810</name>
</gene>
<dbReference type="Gene3D" id="2.40.170.20">
    <property type="entry name" value="TonB-dependent receptor, beta-barrel domain"/>
    <property type="match status" value="1"/>
</dbReference>
<dbReference type="InterPro" id="IPR037066">
    <property type="entry name" value="Plug_dom_sf"/>
</dbReference>
<keyword evidence="7" id="KW-1185">Reference proteome</keyword>
<name>A0A935CB58_9BACT</name>
<organism evidence="6 7">
    <name type="scientific">Marivirga aurantiaca</name>
    <dbReference type="NCBI Taxonomy" id="2802615"/>
    <lineage>
        <taxon>Bacteria</taxon>
        <taxon>Pseudomonadati</taxon>
        <taxon>Bacteroidota</taxon>
        <taxon>Cytophagia</taxon>
        <taxon>Cytophagales</taxon>
        <taxon>Marivirgaceae</taxon>
        <taxon>Marivirga</taxon>
    </lineage>
</organism>
<dbReference type="EMBL" id="JAEQBW010000012">
    <property type="protein sequence ID" value="MBK6266904.1"/>
    <property type="molecule type" value="Genomic_DNA"/>
</dbReference>